<proteinExistence type="predicted"/>
<name>A0AAD6W7B1_9ROSI</name>
<keyword evidence="1" id="KW-0812">Transmembrane</keyword>
<keyword evidence="1" id="KW-1133">Transmembrane helix</keyword>
<comment type="caution">
    <text evidence="2">The sequence shown here is derived from an EMBL/GenBank/DDBJ whole genome shotgun (WGS) entry which is preliminary data.</text>
</comment>
<organism evidence="2 3">
    <name type="scientific">Populus alba x Populus x berolinensis</name>
    <dbReference type="NCBI Taxonomy" id="444605"/>
    <lineage>
        <taxon>Eukaryota</taxon>
        <taxon>Viridiplantae</taxon>
        <taxon>Streptophyta</taxon>
        <taxon>Embryophyta</taxon>
        <taxon>Tracheophyta</taxon>
        <taxon>Spermatophyta</taxon>
        <taxon>Magnoliopsida</taxon>
        <taxon>eudicotyledons</taxon>
        <taxon>Gunneridae</taxon>
        <taxon>Pentapetalae</taxon>
        <taxon>rosids</taxon>
        <taxon>fabids</taxon>
        <taxon>Malpighiales</taxon>
        <taxon>Salicaceae</taxon>
        <taxon>Saliceae</taxon>
        <taxon>Populus</taxon>
    </lineage>
</organism>
<dbReference type="Proteomes" id="UP001164929">
    <property type="component" value="Chromosome 4"/>
</dbReference>
<evidence type="ECO:0000313" key="2">
    <source>
        <dbReference type="EMBL" id="KAJ7001882.1"/>
    </source>
</evidence>
<keyword evidence="1" id="KW-0472">Membrane</keyword>
<keyword evidence="3" id="KW-1185">Reference proteome</keyword>
<dbReference type="AlphaFoldDB" id="A0AAD6W7B1"/>
<dbReference type="EMBL" id="JAQIZT010000004">
    <property type="protein sequence ID" value="KAJ7001882.1"/>
    <property type="molecule type" value="Genomic_DNA"/>
</dbReference>
<accession>A0AAD6W7B1</accession>
<evidence type="ECO:0000256" key="1">
    <source>
        <dbReference type="SAM" id="Phobius"/>
    </source>
</evidence>
<gene>
    <name evidence="2" type="ORF">NC653_012074</name>
</gene>
<feature type="transmembrane region" description="Helical" evidence="1">
    <location>
        <begin position="25"/>
        <end position="46"/>
    </location>
</feature>
<evidence type="ECO:0000313" key="3">
    <source>
        <dbReference type="Proteomes" id="UP001164929"/>
    </source>
</evidence>
<sequence>MEKSLCLRDKYWVLRHVKSIPNEKGLIVSFILLLHIFLRILCLFISQFGDFLSGKWDQGRISIS</sequence>
<reference evidence="2 3" key="1">
    <citation type="journal article" date="2023" name="Mol. Ecol. Resour.">
        <title>Chromosome-level genome assembly of a triploid poplar Populus alba 'Berolinensis'.</title>
        <authorList>
            <person name="Chen S."/>
            <person name="Yu Y."/>
            <person name="Wang X."/>
            <person name="Wang S."/>
            <person name="Zhang T."/>
            <person name="Zhou Y."/>
            <person name="He R."/>
            <person name="Meng N."/>
            <person name="Wang Y."/>
            <person name="Liu W."/>
            <person name="Liu Z."/>
            <person name="Liu J."/>
            <person name="Guo Q."/>
            <person name="Huang H."/>
            <person name="Sederoff R.R."/>
            <person name="Wang G."/>
            <person name="Qu G."/>
            <person name="Chen S."/>
        </authorList>
    </citation>
    <scope>NUCLEOTIDE SEQUENCE [LARGE SCALE GENOMIC DNA]</scope>
    <source>
        <strain evidence="2">SC-2020</strain>
    </source>
</reference>
<protein>
    <submittedName>
        <fullName evidence="2">Uncharacterized protein</fullName>
    </submittedName>
</protein>